<keyword evidence="1" id="KW-1133">Transmembrane helix</keyword>
<evidence type="ECO:0000313" key="3">
    <source>
        <dbReference type="Proteomes" id="UP001597156"/>
    </source>
</evidence>
<keyword evidence="1" id="KW-0472">Membrane</keyword>
<comment type="caution">
    <text evidence="2">The sequence shown here is derived from an EMBL/GenBank/DDBJ whole genome shotgun (WGS) entry which is preliminary data.</text>
</comment>
<sequence length="55" mass="6180">MKLSLSVRILLIILMLALLVAYLLKDDNVAIALLFAVGILGFGEQFYLSSHRHHQ</sequence>
<dbReference type="RefSeq" id="WP_162919809.1">
    <property type="nucleotide sequence ID" value="NZ_JBHTLH010000038.1"/>
</dbReference>
<keyword evidence="1" id="KW-0812">Transmembrane</keyword>
<reference evidence="3" key="1">
    <citation type="journal article" date="2019" name="Int. J. Syst. Evol. Microbiol.">
        <title>The Global Catalogue of Microorganisms (GCM) 10K type strain sequencing project: providing services to taxonomists for standard genome sequencing and annotation.</title>
        <authorList>
            <consortium name="The Broad Institute Genomics Platform"/>
            <consortium name="The Broad Institute Genome Sequencing Center for Infectious Disease"/>
            <person name="Wu L."/>
            <person name="Ma J."/>
        </authorList>
    </citation>
    <scope>NUCLEOTIDE SEQUENCE [LARGE SCALE GENOMIC DNA]</scope>
    <source>
        <strain evidence="3">CCUG 71848</strain>
    </source>
</reference>
<organism evidence="2 3">
    <name type="scientific">Lentilactobacillus raoultii</name>
    <dbReference type="NCBI Taxonomy" id="1987503"/>
    <lineage>
        <taxon>Bacteria</taxon>
        <taxon>Bacillati</taxon>
        <taxon>Bacillota</taxon>
        <taxon>Bacilli</taxon>
        <taxon>Lactobacillales</taxon>
        <taxon>Lactobacillaceae</taxon>
        <taxon>Lentilactobacillus</taxon>
    </lineage>
</organism>
<gene>
    <name evidence="2" type="ORF">ACFQ22_10400</name>
</gene>
<keyword evidence="3" id="KW-1185">Reference proteome</keyword>
<proteinExistence type="predicted"/>
<evidence type="ECO:0000313" key="2">
    <source>
        <dbReference type="EMBL" id="MFD1125759.1"/>
    </source>
</evidence>
<feature type="transmembrane region" description="Helical" evidence="1">
    <location>
        <begin position="7"/>
        <end position="24"/>
    </location>
</feature>
<accession>A0ABW3PKX4</accession>
<dbReference type="EMBL" id="JBHTLH010000038">
    <property type="protein sequence ID" value="MFD1125759.1"/>
    <property type="molecule type" value="Genomic_DNA"/>
</dbReference>
<dbReference type="Proteomes" id="UP001597156">
    <property type="component" value="Unassembled WGS sequence"/>
</dbReference>
<protein>
    <submittedName>
        <fullName evidence="2">Uncharacterized protein</fullName>
    </submittedName>
</protein>
<feature type="transmembrane region" description="Helical" evidence="1">
    <location>
        <begin position="30"/>
        <end position="48"/>
    </location>
</feature>
<name>A0ABW3PKX4_9LACO</name>
<evidence type="ECO:0000256" key="1">
    <source>
        <dbReference type="SAM" id="Phobius"/>
    </source>
</evidence>